<dbReference type="SUPFAM" id="SSF46785">
    <property type="entry name" value="Winged helix' DNA-binding domain"/>
    <property type="match status" value="1"/>
</dbReference>
<dbReference type="InterPro" id="IPR019010">
    <property type="entry name" value="eIF3e_N"/>
</dbReference>
<dbReference type="SMART" id="SM01186">
    <property type="entry name" value="eIF3_N"/>
    <property type="match status" value="1"/>
</dbReference>
<dbReference type="InterPro" id="IPR036390">
    <property type="entry name" value="WH_DNA-bd_sf"/>
</dbReference>
<dbReference type="Pfam" id="PF09440">
    <property type="entry name" value="eIF3_N"/>
    <property type="match status" value="1"/>
</dbReference>
<feature type="domain" description="PCI" evidence="5">
    <location>
        <begin position="215"/>
        <end position="391"/>
    </location>
</feature>
<evidence type="ECO:0000256" key="1">
    <source>
        <dbReference type="ARBA" id="ARBA00022490"/>
    </source>
</evidence>
<protein>
    <recommendedName>
        <fullName evidence="4">Eukaryotic translation initiation factor 3 subunit E</fullName>
    </recommendedName>
</protein>
<evidence type="ECO:0000313" key="6">
    <source>
        <dbReference type="EMBL" id="CCC53777.1"/>
    </source>
</evidence>
<dbReference type="GO" id="GO:0003743">
    <property type="term" value="F:translation initiation factor activity"/>
    <property type="evidence" value="ECO:0007669"/>
    <property type="project" value="UniProtKB-KW"/>
</dbReference>
<keyword evidence="2 4" id="KW-0396">Initiation factor</keyword>
<evidence type="ECO:0000256" key="2">
    <source>
        <dbReference type="ARBA" id="ARBA00022540"/>
    </source>
</evidence>
<comment type="similarity">
    <text evidence="4">Belongs to the eIF-3 subunit E family.</text>
</comment>
<dbReference type="PROSITE" id="PS50250">
    <property type="entry name" value="PCI"/>
    <property type="match status" value="1"/>
</dbReference>
<comment type="subunit">
    <text evidence="4">Component of the eukaryotic translation initiation factor 3 (eIF-3) complex.</text>
</comment>
<dbReference type="Pfam" id="PF01399">
    <property type="entry name" value="PCI"/>
    <property type="match status" value="1"/>
</dbReference>
<evidence type="ECO:0000256" key="3">
    <source>
        <dbReference type="ARBA" id="ARBA00022917"/>
    </source>
</evidence>
<accession>G0UD66</accession>
<dbReference type="InterPro" id="IPR016650">
    <property type="entry name" value="eIF3e"/>
</dbReference>
<keyword evidence="3 4" id="KW-0648">Protein biosynthesis</keyword>
<organism evidence="6">
    <name type="scientific">Trypanosoma vivax (strain Y486)</name>
    <dbReference type="NCBI Taxonomy" id="1055687"/>
    <lineage>
        <taxon>Eukaryota</taxon>
        <taxon>Discoba</taxon>
        <taxon>Euglenozoa</taxon>
        <taxon>Kinetoplastea</taxon>
        <taxon>Metakinetoplastina</taxon>
        <taxon>Trypanosomatida</taxon>
        <taxon>Trypanosomatidae</taxon>
        <taxon>Trypanosoma</taxon>
        <taxon>Duttonella</taxon>
    </lineage>
</organism>
<gene>
    <name evidence="6" type="ORF">TVY486_1112610</name>
</gene>
<dbReference type="AlphaFoldDB" id="G0UD66"/>
<dbReference type="SMART" id="SM00088">
    <property type="entry name" value="PINT"/>
    <property type="match status" value="1"/>
</dbReference>
<dbReference type="PIRSF" id="PIRSF016255">
    <property type="entry name" value="eIF3e_su6"/>
    <property type="match status" value="1"/>
</dbReference>
<sequence length="407" mass="46339">MTEILKCLVPHLDKHLVLGLLYFYQDQGYDVTQAVTEIQGRTALTPEGEVSAEQERKIVETAQRAAPALDKFFETSETENSTYQFRLTASEIDALRSNRELSLDMLEGAGITREVMQAVMDLAYLHYDAARYTDASELLSFCQCVTGYELDQNKLLWGKLVTDTCTCNWQSAIATAEKLRLQQSAGGFEEEIFRNTSRTTTTERIWLLHWVLFPFFRGGSQYSARLLSFIFEGDRAGPYQAVVESVCPHYLRYICAAAILNRTRRRSLLNTASMVASIHEYSDPLTQLLHTIVNRKSFEDALLLLPDVLEMARSDYFLHLHAESLVENAKKLIFVRYMMTHNVVSIPKMADRLGMTAAEAEVWLANLISETRQRAKIDSVAEQMFVGSQVRSVHQVVLDKLEEVDHR</sequence>
<keyword evidence="1 4" id="KW-0963">Cytoplasm</keyword>
<name>G0UD66_TRYVY</name>
<reference evidence="6" key="1">
    <citation type="journal article" date="2012" name="Proc. Natl. Acad. Sci. U.S.A.">
        <title>Antigenic diversity is generated by distinct evolutionary mechanisms in African trypanosome species.</title>
        <authorList>
            <person name="Jackson A.P."/>
            <person name="Berry A."/>
            <person name="Aslett M."/>
            <person name="Allison H.C."/>
            <person name="Burton P."/>
            <person name="Vavrova-Anderson J."/>
            <person name="Brown R."/>
            <person name="Browne H."/>
            <person name="Corton N."/>
            <person name="Hauser H."/>
            <person name="Gamble J."/>
            <person name="Gilderthorp R."/>
            <person name="Marcello L."/>
            <person name="McQuillan J."/>
            <person name="Otto T.D."/>
            <person name="Quail M.A."/>
            <person name="Sanders M.J."/>
            <person name="van Tonder A."/>
            <person name="Ginger M.L."/>
            <person name="Field M.C."/>
            <person name="Barry J.D."/>
            <person name="Hertz-Fowler C."/>
            <person name="Berriman M."/>
        </authorList>
    </citation>
    <scope>NUCLEOTIDE SEQUENCE</scope>
    <source>
        <strain evidence="6">Y486</strain>
    </source>
</reference>
<evidence type="ECO:0000259" key="5">
    <source>
        <dbReference type="PROSITE" id="PS50250"/>
    </source>
</evidence>
<dbReference type="GO" id="GO:0005852">
    <property type="term" value="C:eukaryotic translation initiation factor 3 complex"/>
    <property type="evidence" value="ECO:0007669"/>
    <property type="project" value="InterPro"/>
</dbReference>
<dbReference type="Gene3D" id="1.25.40.570">
    <property type="match status" value="1"/>
</dbReference>
<dbReference type="PANTHER" id="PTHR10317">
    <property type="entry name" value="EUKARYOTIC TRANSLATION INITIATION FACTOR 3 SUBUNIT E"/>
    <property type="match status" value="1"/>
</dbReference>
<dbReference type="InterPro" id="IPR000717">
    <property type="entry name" value="PCI_dom"/>
</dbReference>
<proteinExistence type="inferred from homology"/>
<dbReference type="EMBL" id="HE573027">
    <property type="protein sequence ID" value="CCC53777.1"/>
    <property type="molecule type" value="Genomic_DNA"/>
</dbReference>
<dbReference type="VEuPathDB" id="TriTrypDB:TvY486_1112610"/>
<comment type="subcellular location">
    <subcellularLocation>
        <location evidence="4">Cytoplasm</location>
    </subcellularLocation>
</comment>
<evidence type="ECO:0000256" key="4">
    <source>
        <dbReference type="PIRNR" id="PIRNR016255"/>
    </source>
</evidence>